<dbReference type="SUPFAM" id="SSF82153">
    <property type="entry name" value="FAS1 domain"/>
    <property type="match status" value="4"/>
</dbReference>
<feature type="domain" description="FAS1" evidence="2">
    <location>
        <begin position="474"/>
        <end position="617"/>
    </location>
</feature>
<evidence type="ECO:0000313" key="4">
    <source>
        <dbReference type="Proteomes" id="UP000831290"/>
    </source>
</evidence>
<dbReference type="EMBL" id="CP094358">
    <property type="protein sequence ID" value="UOB17982.1"/>
    <property type="molecule type" value="Genomic_DNA"/>
</dbReference>
<dbReference type="Gene3D" id="2.30.180.10">
    <property type="entry name" value="FAS1 domain"/>
    <property type="match status" value="4"/>
</dbReference>
<feature type="domain" description="FAS1" evidence="2">
    <location>
        <begin position="329"/>
        <end position="472"/>
    </location>
</feature>
<dbReference type="PANTHER" id="PTHR10900">
    <property type="entry name" value="PERIOSTIN-RELATED"/>
    <property type="match status" value="1"/>
</dbReference>
<proteinExistence type="predicted"/>
<evidence type="ECO:0000259" key="2">
    <source>
        <dbReference type="PROSITE" id="PS50213"/>
    </source>
</evidence>
<evidence type="ECO:0000256" key="1">
    <source>
        <dbReference type="SAM" id="SignalP"/>
    </source>
</evidence>
<dbReference type="Pfam" id="PF02469">
    <property type="entry name" value="Fasciclin"/>
    <property type="match status" value="4"/>
</dbReference>
<dbReference type="Proteomes" id="UP000831290">
    <property type="component" value="Chromosome"/>
</dbReference>
<dbReference type="InterPro" id="IPR050904">
    <property type="entry name" value="Adhesion/Biosynth-related"/>
</dbReference>
<feature type="chain" id="PRO_5039349725" evidence="1">
    <location>
        <begin position="25"/>
        <end position="624"/>
    </location>
</feature>
<evidence type="ECO:0000313" key="3">
    <source>
        <dbReference type="EMBL" id="UOB17982.1"/>
    </source>
</evidence>
<protein>
    <submittedName>
        <fullName evidence="3">Fasciclin domain-containing protein</fullName>
    </submittedName>
</protein>
<dbReference type="AlphaFoldDB" id="A0A9E7CU96"/>
<dbReference type="RefSeq" id="WP_255843850.1">
    <property type="nucleotide sequence ID" value="NZ_CP094358.1"/>
</dbReference>
<reference evidence="3" key="1">
    <citation type="submission" date="2022-03" db="EMBL/GenBank/DDBJ databases">
        <title>Description of Abyssus ytuae gen. nov., sp. nov., a novel member of the family Flavobacteriaceae isolated from the sediment of Mariana Trench.</title>
        <authorList>
            <person name="Zhang J."/>
            <person name="Xu X."/>
        </authorList>
    </citation>
    <scope>NUCLEOTIDE SEQUENCE</scope>
    <source>
        <strain evidence="3">MT3330</strain>
    </source>
</reference>
<name>A0A9E7CU96_9FLAO</name>
<dbReference type="PROSITE" id="PS50213">
    <property type="entry name" value="FAS1"/>
    <property type="match status" value="4"/>
</dbReference>
<dbReference type="SMART" id="SM00554">
    <property type="entry name" value="FAS1"/>
    <property type="match status" value="4"/>
</dbReference>
<keyword evidence="4" id="KW-1185">Reference proteome</keyword>
<accession>A0A9E7CU96</accession>
<dbReference type="KEGG" id="fbm:MQE35_01475"/>
<sequence length="624" mass="66360">MKILKKLNALFMISLTLMFFVSCSSDDDNNDTPPVTGDLTITETASADADLSTFTEALERTEMDATLDASGSYTVFAPTNQAFVDAGITNLDDYTDEELKNIVLNHVLDTKVTSGELTTGYVTTLAVGPNDENVSMYVNAEGGIELNGLASPVANNYDIEATNGVVHKVDAVLTVPNVIDQASVNSEFSLFVEALERFATTYKNQLSTQTDAAFTVFIPTNEAMEDLLLALGYENLAAVPDATLEAILAYHIIASSNMQSGDLTDGATAATLSSDQTLEIDLEGSVAQIVDASPFTTTIVESDIQAENGVIHVIDKVIIPEDVVTQLNGFSIAAYTLFDSEFSMFGEALMKAEHFATLRDREDLTAFIPTNASFEAFLEANGYASLDDVPADVLTQTVLYHVMGSVEEVEDFTTSYVETFAEEATTTNKLSMYVTNDTDLVINGGVDNGGATIVESDIVTSNGVIHVPDAVINLPTVVTFAKADATLTAFLAALTVENGFTFVETLSSADGDPDPFTVFAPTNEAFVSFLTELSITSLGDLPTTAIEGTLNTHVVTGENLLSADLTDAMTISTLGDDIVANITGGATLTDSHARVSSVVNSDIQAWNGVIHIVDKVMLTSDIDL</sequence>
<gene>
    <name evidence="3" type="ORF">MQE35_01475</name>
</gene>
<feature type="signal peptide" evidence="1">
    <location>
        <begin position="1"/>
        <end position="24"/>
    </location>
</feature>
<dbReference type="PANTHER" id="PTHR10900:SF77">
    <property type="entry name" value="FI19380P1"/>
    <property type="match status" value="1"/>
</dbReference>
<dbReference type="PROSITE" id="PS51257">
    <property type="entry name" value="PROKAR_LIPOPROTEIN"/>
    <property type="match status" value="1"/>
</dbReference>
<keyword evidence="1" id="KW-0732">Signal</keyword>
<dbReference type="InterPro" id="IPR000782">
    <property type="entry name" value="FAS1_domain"/>
</dbReference>
<feature type="domain" description="FAS1" evidence="2">
    <location>
        <begin position="38"/>
        <end position="173"/>
    </location>
</feature>
<feature type="domain" description="FAS1" evidence="2">
    <location>
        <begin position="175"/>
        <end position="318"/>
    </location>
</feature>
<organism evidence="3 4">
    <name type="scientific">Abyssalbus ytuae</name>
    <dbReference type="NCBI Taxonomy" id="2926907"/>
    <lineage>
        <taxon>Bacteria</taxon>
        <taxon>Pseudomonadati</taxon>
        <taxon>Bacteroidota</taxon>
        <taxon>Flavobacteriia</taxon>
        <taxon>Flavobacteriales</taxon>
        <taxon>Flavobacteriaceae</taxon>
        <taxon>Abyssalbus</taxon>
    </lineage>
</organism>
<dbReference type="InterPro" id="IPR036378">
    <property type="entry name" value="FAS1_dom_sf"/>
</dbReference>